<dbReference type="InterPro" id="IPR036880">
    <property type="entry name" value="Kunitz_BPTI_sf"/>
</dbReference>
<evidence type="ECO:0000313" key="3">
    <source>
        <dbReference type="Proteomes" id="UP000024635"/>
    </source>
</evidence>
<evidence type="ECO:0008006" key="4">
    <source>
        <dbReference type="Google" id="ProtNLM"/>
    </source>
</evidence>
<dbReference type="SUPFAM" id="SSF57362">
    <property type="entry name" value="BPTI-like"/>
    <property type="match status" value="1"/>
</dbReference>
<keyword evidence="3" id="KW-1185">Reference proteome</keyword>
<feature type="signal peptide" evidence="1">
    <location>
        <begin position="1"/>
        <end position="17"/>
    </location>
</feature>
<dbReference type="EMBL" id="JARK01000238">
    <property type="protein sequence ID" value="EYC39851.1"/>
    <property type="molecule type" value="Genomic_DNA"/>
</dbReference>
<accession>A0A016WJR1</accession>
<sequence length="81" mass="9549">MRLLLAILFILMGFVATRRLYYCHTPFVPHDKENCTPKKKMFTYDWTIDKEDKCIPVECCDCSGTYNIWSNKDDCNKLCIS</sequence>
<keyword evidence="1" id="KW-0732">Signal</keyword>
<organism evidence="2 3">
    <name type="scientific">Ancylostoma ceylanicum</name>
    <dbReference type="NCBI Taxonomy" id="53326"/>
    <lineage>
        <taxon>Eukaryota</taxon>
        <taxon>Metazoa</taxon>
        <taxon>Ecdysozoa</taxon>
        <taxon>Nematoda</taxon>
        <taxon>Chromadorea</taxon>
        <taxon>Rhabditida</taxon>
        <taxon>Rhabditina</taxon>
        <taxon>Rhabditomorpha</taxon>
        <taxon>Strongyloidea</taxon>
        <taxon>Ancylostomatidae</taxon>
        <taxon>Ancylostomatinae</taxon>
        <taxon>Ancylostoma</taxon>
    </lineage>
</organism>
<proteinExistence type="predicted"/>
<evidence type="ECO:0000313" key="2">
    <source>
        <dbReference type="EMBL" id="EYC39851.1"/>
    </source>
</evidence>
<gene>
    <name evidence="2" type="primary">Acey_s0638.g968</name>
    <name evidence="2" type="ORF">Y032_0638g968</name>
</gene>
<dbReference type="GO" id="GO:0004867">
    <property type="term" value="F:serine-type endopeptidase inhibitor activity"/>
    <property type="evidence" value="ECO:0007669"/>
    <property type="project" value="InterPro"/>
</dbReference>
<dbReference type="Gene3D" id="4.10.410.10">
    <property type="entry name" value="Pancreatic trypsin inhibitor Kunitz domain"/>
    <property type="match status" value="1"/>
</dbReference>
<evidence type="ECO:0000256" key="1">
    <source>
        <dbReference type="SAM" id="SignalP"/>
    </source>
</evidence>
<feature type="chain" id="PRO_5001494783" description="BPTI/Kunitz inhibitor domain-containing protein" evidence="1">
    <location>
        <begin position="18"/>
        <end position="81"/>
    </location>
</feature>
<name>A0A016WJR1_9BILA</name>
<reference evidence="3" key="1">
    <citation type="journal article" date="2015" name="Nat. Genet.">
        <title>The genome and transcriptome of the zoonotic hookworm Ancylostoma ceylanicum identify infection-specific gene families.</title>
        <authorList>
            <person name="Schwarz E.M."/>
            <person name="Hu Y."/>
            <person name="Antoshechkin I."/>
            <person name="Miller M.M."/>
            <person name="Sternberg P.W."/>
            <person name="Aroian R.V."/>
        </authorList>
    </citation>
    <scope>NUCLEOTIDE SEQUENCE</scope>
    <source>
        <strain evidence="3">HY135</strain>
    </source>
</reference>
<comment type="caution">
    <text evidence="2">The sequence shown here is derived from an EMBL/GenBank/DDBJ whole genome shotgun (WGS) entry which is preliminary data.</text>
</comment>
<dbReference type="Proteomes" id="UP000024635">
    <property type="component" value="Unassembled WGS sequence"/>
</dbReference>
<protein>
    <recommendedName>
        <fullName evidence="4">BPTI/Kunitz inhibitor domain-containing protein</fullName>
    </recommendedName>
</protein>
<dbReference type="AlphaFoldDB" id="A0A016WJR1"/>